<reference evidence="1" key="1">
    <citation type="submission" date="2021-09" db="EMBL/GenBank/DDBJ databases">
        <title>The genome of Mauremys mutica provides insights into the evolution of semi-aquatic lifestyle.</title>
        <authorList>
            <person name="Gong S."/>
            <person name="Gao Y."/>
        </authorList>
    </citation>
    <scope>NUCLEOTIDE SEQUENCE</scope>
    <source>
        <strain evidence="1">MM-2020</strain>
        <tissue evidence="1">Muscle</tissue>
    </source>
</reference>
<dbReference type="Proteomes" id="UP000827986">
    <property type="component" value="Unassembled WGS sequence"/>
</dbReference>
<evidence type="ECO:0000313" key="1">
    <source>
        <dbReference type="EMBL" id="KAH1170024.1"/>
    </source>
</evidence>
<name>A0A9D4ATP4_9SAUR</name>
<gene>
    <name evidence="1" type="ORF">KIL84_001009</name>
</gene>
<organism evidence="1 2">
    <name type="scientific">Mauremys mutica</name>
    <name type="common">yellowpond turtle</name>
    <dbReference type="NCBI Taxonomy" id="74926"/>
    <lineage>
        <taxon>Eukaryota</taxon>
        <taxon>Metazoa</taxon>
        <taxon>Chordata</taxon>
        <taxon>Craniata</taxon>
        <taxon>Vertebrata</taxon>
        <taxon>Euteleostomi</taxon>
        <taxon>Archelosauria</taxon>
        <taxon>Testudinata</taxon>
        <taxon>Testudines</taxon>
        <taxon>Cryptodira</taxon>
        <taxon>Durocryptodira</taxon>
        <taxon>Testudinoidea</taxon>
        <taxon>Geoemydidae</taxon>
        <taxon>Geoemydinae</taxon>
        <taxon>Mauremys</taxon>
    </lineage>
</organism>
<keyword evidence="2" id="KW-1185">Reference proteome</keyword>
<comment type="caution">
    <text evidence="1">The sequence shown here is derived from an EMBL/GenBank/DDBJ whole genome shotgun (WGS) entry which is preliminary data.</text>
</comment>
<dbReference type="EMBL" id="JAHDVG010000484">
    <property type="protein sequence ID" value="KAH1170024.1"/>
    <property type="molecule type" value="Genomic_DNA"/>
</dbReference>
<accession>A0A9D4ATP4</accession>
<proteinExistence type="predicted"/>
<sequence>METPTHFIGQKADVKCKNVWSLPIYVERLQLTLQDCSLAFSDTGMRCCCEDVYHSLESSWQLQRCGASKEEPFCCDYTRLQLSSLLAPARCHALIWLQKLAQDSGTHTWSCLFCKDKLKMYGATLAAMVPTRIILPFTTLH</sequence>
<evidence type="ECO:0000313" key="2">
    <source>
        <dbReference type="Proteomes" id="UP000827986"/>
    </source>
</evidence>
<dbReference type="AlphaFoldDB" id="A0A9D4ATP4"/>
<protein>
    <submittedName>
        <fullName evidence="1">Uncharacterized protein</fullName>
    </submittedName>
</protein>